<accession>A0A8H2VQI2</accession>
<dbReference type="Pfam" id="PF00107">
    <property type="entry name" value="ADH_zinc_N"/>
    <property type="match status" value="1"/>
</dbReference>
<gene>
    <name evidence="6" type="ORF">SCLTRI_LOCUS2911</name>
</gene>
<dbReference type="PANTHER" id="PTHR42683">
    <property type="entry name" value="ALDEHYDE REDUCTASE"/>
    <property type="match status" value="1"/>
</dbReference>
<protein>
    <submittedName>
        <fullName evidence="6">6153d87d-ba3a-47df-b04b-a2fd6bef792e</fullName>
    </submittedName>
</protein>
<evidence type="ECO:0000313" key="7">
    <source>
        <dbReference type="Proteomes" id="UP000624404"/>
    </source>
</evidence>
<dbReference type="Gene3D" id="3.40.50.720">
    <property type="entry name" value="NAD(P)-binding Rossmann-like Domain"/>
    <property type="match status" value="1"/>
</dbReference>
<dbReference type="PROSITE" id="PS00065">
    <property type="entry name" value="D_2_HYDROXYACID_DH_1"/>
    <property type="match status" value="1"/>
</dbReference>
<dbReference type="InterPro" id="IPR047109">
    <property type="entry name" value="CAD-like"/>
</dbReference>
<dbReference type="SUPFAM" id="SSF51735">
    <property type="entry name" value="NAD(P)-binding Rossmann-fold domains"/>
    <property type="match status" value="1"/>
</dbReference>
<proteinExistence type="predicted"/>
<evidence type="ECO:0000256" key="2">
    <source>
        <dbReference type="ARBA" id="ARBA00022723"/>
    </source>
</evidence>
<dbReference type="InterPro" id="IPR029752">
    <property type="entry name" value="D-isomer_DH_CS1"/>
</dbReference>
<keyword evidence="7" id="KW-1185">Reference proteome</keyword>
<dbReference type="Proteomes" id="UP000624404">
    <property type="component" value="Unassembled WGS sequence"/>
</dbReference>
<evidence type="ECO:0000256" key="1">
    <source>
        <dbReference type="ARBA" id="ARBA00001947"/>
    </source>
</evidence>
<evidence type="ECO:0000259" key="5">
    <source>
        <dbReference type="Pfam" id="PF00107"/>
    </source>
</evidence>
<dbReference type="GO" id="GO:0046872">
    <property type="term" value="F:metal ion binding"/>
    <property type="evidence" value="ECO:0007669"/>
    <property type="project" value="UniProtKB-KW"/>
</dbReference>
<dbReference type="GO" id="GO:0016616">
    <property type="term" value="F:oxidoreductase activity, acting on the CH-OH group of donors, NAD or NADP as acceptor"/>
    <property type="evidence" value="ECO:0007669"/>
    <property type="project" value="InterPro"/>
</dbReference>
<comment type="caution">
    <text evidence="6">The sequence shown here is derived from an EMBL/GenBank/DDBJ whole genome shotgun (WGS) entry which is preliminary data.</text>
</comment>
<evidence type="ECO:0000256" key="4">
    <source>
        <dbReference type="ARBA" id="ARBA00023002"/>
    </source>
</evidence>
<keyword evidence="3" id="KW-0862">Zinc</keyword>
<keyword evidence="4" id="KW-0560">Oxidoreductase</keyword>
<evidence type="ECO:0000256" key="3">
    <source>
        <dbReference type="ARBA" id="ARBA00022833"/>
    </source>
</evidence>
<dbReference type="Gene3D" id="3.90.180.10">
    <property type="entry name" value="Medium-chain alcohol dehydrogenases, catalytic domain"/>
    <property type="match status" value="1"/>
</dbReference>
<keyword evidence="2" id="KW-0479">Metal-binding</keyword>
<organism evidence="6 7">
    <name type="scientific">Sclerotinia trifoliorum</name>
    <dbReference type="NCBI Taxonomy" id="28548"/>
    <lineage>
        <taxon>Eukaryota</taxon>
        <taxon>Fungi</taxon>
        <taxon>Dikarya</taxon>
        <taxon>Ascomycota</taxon>
        <taxon>Pezizomycotina</taxon>
        <taxon>Leotiomycetes</taxon>
        <taxon>Helotiales</taxon>
        <taxon>Sclerotiniaceae</taxon>
        <taxon>Sclerotinia</taxon>
    </lineage>
</organism>
<dbReference type="InterPro" id="IPR036291">
    <property type="entry name" value="NAD(P)-bd_dom_sf"/>
</dbReference>
<dbReference type="EMBL" id="CAJHIA010000009">
    <property type="protein sequence ID" value="CAD6443119.1"/>
    <property type="molecule type" value="Genomic_DNA"/>
</dbReference>
<dbReference type="OrthoDB" id="1879366at2759"/>
<dbReference type="InterPro" id="IPR013149">
    <property type="entry name" value="ADH-like_C"/>
</dbReference>
<comment type="cofactor">
    <cofactor evidence="1">
        <name>Zn(2+)</name>
        <dbReference type="ChEBI" id="CHEBI:29105"/>
    </cofactor>
</comment>
<dbReference type="FunFam" id="3.40.50.720:FF:000022">
    <property type="entry name" value="Cinnamyl alcohol dehydrogenase"/>
    <property type="match status" value="1"/>
</dbReference>
<sequence>MYGRADLDQGSLAYRIVKKESRLFPIPKELSDEEAAPLMCAGATVFNVLDTYRAKPTDRVGVIGVGGLGHLAIQFASKMGCEVIAFSSTQSKESDALSFGASFYYDDTNFKVAKLGSSLDILIVTAPTLRNWGVYLPFLTPKAKIFALTIGPGQLALPNMPLLLNGITIQGSILAPTNVHKRMLEFAAAEGVKPKVQKLAMDLDGIVEAFRVLKNGKMRYRGVLVVPEEKRLM</sequence>
<evidence type="ECO:0000313" key="6">
    <source>
        <dbReference type="EMBL" id="CAD6443119.1"/>
    </source>
</evidence>
<dbReference type="AlphaFoldDB" id="A0A8H2VQI2"/>
<name>A0A8H2VQI2_9HELO</name>
<reference evidence="6" key="1">
    <citation type="submission" date="2020-10" db="EMBL/GenBank/DDBJ databases">
        <authorList>
            <person name="Kusch S."/>
        </authorList>
    </citation>
    <scope>NUCLEOTIDE SEQUENCE</scope>
    <source>
        <strain evidence="6">SwB9</strain>
    </source>
</reference>
<feature type="domain" description="Alcohol dehydrogenase-like C-terminal" evidence="5">
    <location>
        <begin position="67"/>
        <end position="188"/>
    </location>
</feature>